<organism evidence="1 2">
    <name type="scientific">Guyanagaster necrorhizus</name>
    <dbReference type="NCBI Taxonomy" id="856835"/>
    <lineage>
        <taxon>Eukaryota</taxon>
        <taxon>Fungi</taxon>
        <taxon>Dikarya</taxon>
        <taxon>Basidiomycota</taxon>
        <taxon>Agaricomycotina</taxon>
        <taxon>Agaricomycetes</taxon>
        <taxon>Agaricomycetidae</taxon>
        <taxon>Agaricales</taxon>
        <taxon>Marasmiineae</taxon>
        <taxon>Physalacriaceae</taxon>
        <taxon>Guyanagaster</taxon>
    </lineage>
</organism>
<protein>
    <submittedName>
        <fullName evidence="1">Uncharacterized protein</fullName>
    </submittedName>
</protein>
<evidence type="ECO:0000313" key="1">
    <source>
        <dbReference type="EMBL" id="KAG7443672.1"/>
    </source>
</evidence>
<dbReference type="EMBL" id="MU250544">
    <property type="protein sequence ID" value="KAG7443672.1"/>
    <property type="molecule type" value="Genomic_DNA"/>
</dbReference>
<dbReference type="Proteomes" id="UP000812287">
    <property type="component" value="Unassembled WGS sequence"/>
</dbReference>
<gene>
    <name evidence="1" type="ORF">BT62DRAFT_324098</name>
</gene>
<sequence>MNHRRRLSIFLLRANADATRTRGWIKHHAIAVSAANYLTSLFPKYINCGQLVTAPIGGWAIGPWEVLATGETFLTFTVSTMFVAEAFIEAHQSPCSVIMSPISRSFPHVYDRLLGLPDAGQYAVSTLVPKAITAEDL</sequence>
<dbReference type="Gene3D" id="1.10.4160.10">
    <property type="entry name" value="Hydantoin permease"/>
    <property type="match status" value="1"/>
</dbReference>
<evidence type="ECO:0000313" key="2">
    <source>
        <dbReference type="Proteomes" id="UP000812287"/>
    </source>
</evidence>
<comment type="caution">
    <text evidence="1">The sequence shown here is derived from an EMBL/GenBank/DDBJ whole genome shotgun (WGS) entry which is preliminary data.</text>
</comment>
<dbReference type="GeneID" id="66102798"/>
<dbReference type="RefSeq" id="XP_043037172.1">
    <property type="nucleotide sequence ID" value="XM_043180502.1"/>
</dbReference>
<name>A0A9P7VN37_9AGAR</name>
<dbReference type="OrthoDB" id="2018619at2759"/>
<keyword evidence="2" id="KW-1185">Reference proteome</keyword>
<proteinExistence type="predicted"/>
<accession>A0A9P7VN37</accession>
<reference evidence="1" key="1">
    <citation type="submission" date="2020-11" db="EMBL/GenBank/DDBJ databases">
        <title>Adaptations for nitrogen fixation in a non-lichenized fungal sporocarp promotes dispersal by wood-feeding termites.</title>
        <authorList>
            <consortium name="DOE Joint Genome Institute"/>
            <person name="Koch R.A."/>
            <person name="Yoon G."/>
            <person name="Arayal U."/>
            <person name="Lail K."/>
            <person name="Amirebrahimi M."/>
            <person name="Labutti K."/>
            <person name="Lipzen A."/>
            <person name="Riley R."/>
            <person name="Barry K."/>
            <person name="Henrissat B."/>
            <person name="Grigoriev I.V."/>
            <person name="Herr J.R."/>
            <person name="Aime M.C."/>
        </authorList>
    </citation>
    <scope>NUCLEOTIDE SEQUENCE</scope>
    <source>
        <strain evidence="1">MCA 3950</strain>
    </source>
</reference>
<dbReference type="AlphaFoldDB" id="A0A9P7VN37"/>